<organism evidence="1 4">
    <name type="scientific">Brenneria izbisi</name>
    <dbReference type="NCBI Taxonomy" id="2939450"/>
    <lineage>
        <taxon>Bacteria</taxon>
        <taxon>Pseudomonadati</taxon>
        <taxon>Pseudomonadota</taxon>
        <taxon>Gammaproteobacteria</taxon>
        <taxon>Enterobacterales</taxon>
        <taxon>Pectobacteriaceae</taxon>
        <taxon>Brenneria</taxon>
    </lineage>
</organism>
<evidence type="ECO:0000313" key="2">
    <source>
        <dbReference type="EMBL" id="MCV9882563.1"/>
    </source>
</evidence>
<proteinExistence type="predicted"/>
<evidence type="ECO:0000313" key="1">
    <source>
        <dbReference type="EMBL" id="MCV9879363.1"/>
    </source>
</evidence>
<sequence length="86" mass="9664">MNSIADNHEGYQQEIALEVVPNEQVYEPASTGCVQGVGPPGMMMRACYAEMKKAVNFKTAVKTRCRRLNKFSGFIPQIWVMHNAMI</sequence>
<evidence type="ECO:0000313" key="3">
    <source>
        <dbReference type="Proteomes" id="UP001165568"/>
    </source>
</evidence>
<dbReference type="AlphaFoldDB" id="A0AA41XV77"/>
<dbReference type="RefSeq" id="WP_264090253.1">
    <property type="nucleotide sequence ID" value="NZ_JAMPJT010000007.1"/>
</dbReference>
<dbReference type="Proteomes" id="UP001165568">
    <property type="component" value="Unassembled WGS sequence"/>
</dbReference>
<evidence type="ECO:0000313" key="4">
    <source>
        <dbReference type="Proteomes" id="UP001165569"/>
    </source>
</evidence>
<accession>A0AA41XV77</accession>
<dbReference type="EMBL" id="JAMPJU010000006">
    <property type="protein sequence ID" value="MCV9882563.1"/>
    <property type="molecule type" value="Genomic_DNA"/>
</dbReference>
<protein>
    <submittedName>
        <fullName evidence="1">Uncharacterized protein</fullName>
    </submittedName>
</protein>
<gene>
    <name evidence="1" type="ORF">NC803_10950</name>
    <name evidence="2" type="ORF">NC856_09800</name>
</gene>
<comment type="caution">
    <text evidence="1">The sequence shown here is derived from an EMBL/GenBank/DDBJ whole genome shotgun (WGS) entry which is preliminary data.</text>
</comment>
<keyword evidence="3" id="KW-1185">Reference proteome</keyword>
<reference evidence="1" key="1">
    <citation type="submission" date="2022-04" db="EMBL/GenBank/DDBJ databases">
        <title>Brenneria sp. isolated from walnut trees in Serbia.</title>
        <authorList>
            <person name="Gasic K."/>
            <person name="Zlatkovic N."/>
            <person name="Kuzmanovic N."/>
        </authorList>
    </citation>
    <scope>NUCLEOTIDE SEQUENCE</scope>
    <source>
        <strain evidence="2">KBI 423</strain>
        <strain evidence="1">KBI 447</strain>
    </source>
</reference>
<name>A0AA41XV77_9GAMM</name>
<dbReference type="Proteomes" id="UP001165569">
    <property type="component" value="Unassembled WGS sequence"/>
</dbReference>
<dbReference type="EMBL" id="JAMPJT010000007">
    <property type="protein sequence ID" value="MCV9879363.1"/>
    <property type="molecule type" value="Genomic_DNA"/>
</dbReference>